<reference evidence="1 2" key="1">
    <citation type="submission" date="2021-03" db="EMBL/GenBank/DDBJ databases">
        <title>Antimicrobial resistance genes in bacteria isolated from Japanese honey, and their potential for conferring macrolide and lincosamide resistance in the American foulbrood pathogen Paenibacillus larvae.</title>
        <authorList>
            <person name="Okamoto M."/>
            <person name="Kumagai M."/>
            <person name="Kanamori H."/>
            <person name="Takamatsu D."/>
        </authorList>
    </citation>
    <scope>NUCLEOTIDE SEQUENCE [LARGE SCALE GENOMIC DNA]</scope>
    <source>
        <strain evidence="1 2">J41TS12</strain>
    </source>
</reference>
<sequence>MLVSFPDLVRKYAPVADQDGNGSFQIQLNLGLNLGGVSLQQVWGFGRIDRRAGTAAKQDDNIIMIISRMSDIEMLLHDFTNDIAYGIFHQGKIPVTHLG</sequence>
<evidence type="ECO:0000313" key="1">
    <source>
        <dbReference type="EMBL" id="GIO37711.1"/>
    </source>
</evidence>
<proteinExistence type="predicted"/>
<evidence type="ECO:0000313" key="2">
    <source>
        <dbReference type="Proteomes" id="UP000681162"/>
    </source>
</evidence>
<name>A0A919XSP7_9BACL</name>
<organism evidence="1 2">
    <name type="scientific">Paenibacillus antibioticophila</name>
    <dbReference type="NCBI Taxonomy" id="1274374"/>
    <lineage>
        <taxon>Bacteria</taxon>
        <taxon>Bacillati</taxon>
        <taxon>Bacillota</taxon>
        <taxon>Bacilli</taxon>
        <taxon>Bacillales</taxon>
        <taxon>Paenibacillaceae</taxon>
        <taxon>Paenibacillus</taxon>
    </lineage>
</organism>
<dbReference type="EMBL" id="BORR01000008">
    <property type="protein sequence ID" value="GIO37711.1"/>
    <property type="molecule type" value="Genomic_DNA"/>
</dbReference>
<dbReference type="AlphaFoldDB" id="A0A919XSP7"/>
<gene>
    <name evidence="1" type="ORF">J41TS12_25720</name>
</gene>
<accession>A0A919XSP7</accession>
<protein>
    <submittedName>
        <fullName evidence="1">Uncharacterized protein</fullName>
    </submittedName>
</protein>
<dbReference type="Proteomes" id="UP000681162">
    <property type="component" value="Unassembled WGS sequence"/>
</dbReference>
<keyword evidence="2" id="KW-1185">Reference proteome</keyword>
<comment type="caution">
    <text evidence="1">The sequence shown here is derived from an EMBL/GenBank/DDBJ whole genome shotgun (WGS) entry which is preliminary data.</text>
</comment>